<comment type="caution">
    <text evidence="1">The sequence shown here is derived from an EMBL/GenBank/DDBJ whole genome shotgun (WGS) entry which is preliminary data.</text>
</comment>
<dbReference type="Gramene" id="OE9A087740T1">
    <property type="protein sequence ID" value="OE9A087740C1"/>
    <property type="gene ID" value="OE9A087740"/>
</dbReference>
<dbReference type="Proteomes" id="UP000594638">
    <property type="component" value="Unassembled WGS sequence"/>
</dbReference>
<organism evidence="1 2">
    <name type="scientific">Olea europaea subsp. europaea</name>
    <dbReference type="NCBI Taxonomy" id="158383"/>
    <lineage>
        <taxon>Eukaryota</taxon>
        <taxon>Viridiplantae</taxon>
        <taxon>Streptophyta</taxon>
        <taxon>Embryophyta</taxon>
        <taxon>Tracheophyta</taxon>
        <taxon>Spermatophyta</taxon>
        <taxon>Magnoliopsida</taxon>
        <taxon>eudicotyledons</taxon>
        <taxon>Gunneridae</taxon>
        <taxon>Pentapetalae</taxon>
        <taxon>asterids</taxon>
        <taxon>lamiids</taxon>
        <taxon>Lamiales</taxon>
        <taxon>Oleaceae</taxon>
        <taxon>Oleeae</taxon>
        <taxon>Olea</taxon>
    </lineage>
</organism>
<name>A0A8S0SGP3_OLEEU</name>
<dbReference type="EMBL" id="CACTIH010005426">
    <property type="protein sequence ID" value="CAA2991633.1"/>
    <property type="molecule type" value="Genomic_DNA"/>
</dbReference>
<dbReference type="AlphaFoldDB" id="A0A8S0SGP3"/>
<sequence>MSKRTWGNCYFGVDNFVCIDALGGGVWGFVCGGCLGHGGAGNSGNVDHCAFDFLWECQKGFGGEGEEIDG</sequence>
<keyword evidence="2" id="KW-1185">Reference proteome</keyword>
<evidence type="ECO:0000313" key="2">
    <source>
        <dbReference type="Proteomes" id="UP000594638"/>
    </source>
</evidence>
<evidence type="ECO:0000313" key="1">
    <source>
        <dbReference type="EMBL" id="CAA2991633.1"/>
    </source>
</evidence>
<accession>A0A8S0SGP3</accession>
<gene>
    <name evidence="1" type="ORF">OLEA9_A087740</name>
</gene>
<reference evidence="1 2" key="1">
    <citation type="submission" date="2019-12" db="EMBL/GenBank/DDBJ databases">
        <authorList>
            <person name="Alioto T."/>
            <person name="Alioto T."/>
            <person name="Gomez Garrido J."/>
        </authorList>
    </citation>
    <scope>NUCLEOTIDE SEQUENCE [LARGE SCALE GENOMIC DNA]</scope>
</reference>
<protein>
    <submittedName>
        <fullName evidence="1">Uncharacterized protein</fullName>
    </submittedName>
</protein>
<proteinExistence type="predicted"/>